<evidence type="ECO:0000313" key="3">
    <source>
        <dbReference type="EMBL" id="TRB02274.1"/>
    </source>
</evidence>
<sequence>MRSLLKTVTIASFILAVASGGAFAAEHGGHGGGHGGEHSDGAHGFHDSDRGGGFHGDRDRGFFKSDNYVDWGDLATGYYNAPPMSYSYQGPHHLARVLNEVRVADHRIDLERQQGKLTASSFSKLEKEAAGIRTQALKTADMHRGGIPFKTFAALQGEVRQLDRNIVRMS</sequence>
<feature type="compositionally biased region" description="Basic and acidic residues" evidence="1">
    <location>
        <begin position="35"/>
        <end position="51"/>
    </location>
</feature>
<name>A0A546XNF0_RHIRH</name>
<evidence type="ECO:0000256" key="2">
    <source>
        <dbReference type="SAM" id="SignalP"/>
    </source>
</evidence>
<protein>
    <recommendedName>
        <fullName evidence="5">Periplasmic heavy metal sensor</fullName>
    </recommendedName>
</protein>
<evidence type="ECO:0000313" key="4">
    <source>
        <dbReference type="Proteomes" id="UP000315434"/>
    </source>
</evidence>
<feature type="chain" id="PRO_5021876448" description="Periplasmic heavy metal sensor" evidence="2">
    <location>
        <begin position="25"/>
        <end position="170"/>
    </location>
</feature>
<comment type="caution">
    <text evidence="3">The sequence shown here is derived from an EMBL/GenBank/DDBJ whole genome shotgun (WGS) entry which is preliminary data.</text>
</comment>
<evidence type="ECO:0008006" key="5">
    <source>
        <dbReference type="Google" id="ProtNLM"/>
    </source>
</evidence>
<organism evidence="3 4">
    <name type="scientific">Rhizobium rhizogenes</name>
    <name type="common">Agrobacterium rhizogenes</name>
    <dbReference type="NCBI Taxonomy" id="359"/>
    <lineage>
        <taxon>Bacteria</taxon>
        <taxon>Pseudomonadati</taxon>
        <taxon>Pseudomonadota</taxon>
        <taxon>Alphaproteobacteria</taxon>
        <taxon>Hyphomicrobiales</taxon>
        <taxon>Rhizobiaceae</taxon>
        <taxon>Rhizobium/Agrobacterium group</taxon>
        <taxon>Rhizobium</taxon>
    </lineage>
</organism>
<accession>A0A546XNF0</accession>
<reference evidence="3 4" key="1">
    <citation type="journal article" date="2019" name="Appl. Microbiol. Biotechnol.">
        <title>Differential efficiency of wild type rhizogenic strains for rol gene transformation of plants.</title>
        <authorList>
            <person name="Desmet S."/>
            <person name="De Keyser E."/>
            <person name="Van Vaerenbergh J."/>
            <person name="Baeyen S."/>
            <person name="Van Huylenbroeck J."/>
            <person name="Geelen D."/>
            <person name="Dhooghe E."/>
        </authorList>
    </citation>
    <scope>NUCLEOTIDE SEQUENCE [LARGE SCALE GENOMIC DNA]</scope>
    <source>
        <strain evidence="3 4">GBBC3284</strain>
    </source>
</reference>
<keyword evidence="2" id="KW-0732">Signal</keyword>
<feature type="signal peptide" evidence="2">
    <location>
        <begin position="1"/>
        <end position="24"/>
    </location>
</feature>
<dbReference type="RefSeq" id="WP_142839248.1">
    <property type="nucleotide sequence ID" value="NZ_SGNY01000001.1"/>
</dbReference>
<feature type="region of interest" description="Disordered" evidence="1">
    <location>
        <begin position="28"/>
        <end position="51"/>
    </location>
</feature>
<evidence type="ECO:0000256" key="1">
    <source>
        <dbReference type="SAM" id="MobiDB-lite"/>
    </source>
</evidence>
<dbReference type="OrthoDB" id="8278237at2"/>
<dbReference type="Proteomes" id="UP000315434">
    <property type="component" value="Unassembled WGS sequence"/>
</dbReference>
<dbReference type="AlphaFoldDB" id="A0A546XNF0"/>
<proteinExistence type="predicted"/>
<gene>
    <name evidence="3" type="ORF">EXN68_00785</name>
</gene>
<dbReference type="EMBL" id="SGNY01000001">
    <property type="protein sequence ID" value="TRB02274.1"/>
    <property type="molecule type" value="Genomic_DNA"/>
</dbReference>